<organism evidence="15 16">
    <name type="scientific">Novimethylophilus kurashikiensis</name>
    <dbReference type="NCBI Taxonomy" id="1825523"/>
    <lineage>
        <taxon>Bacteria</taxon>
        <taxon>Pseudomonadati</taxon>
        <taxon>Pseudomonadota</taxon>
        <taxon>Betaproteobacteria</taxon>
        <taxon>Nitrosomonadales</taxon>
        <taxon>Methylophilaceae</taxon>
        <taxon>Novimethylophilus</taxon>
    </lineage>
</organism>
<dbReference type="Pfam" id="PF01729">
    <property type="entry name" value="QRPTase_C"/>
    <property type="match status" value="1"/>
</dbReference>
<keyword evidence="16" id="KW-1185">Reference proteome</keyword>
<sequence>MLPEHDIIASNVAVALAEDIGGGDLTARLIPPDAIAEAHVVSRERAILCGSAWFEECFRQVGGDVHIEWLAVDGDELKPDQWICTLQGNARSLLTGERCALNFLQTLSGTATHTQMYGREVEGTKAVVMDTRKTLPGLRRAQKYAVTIGGGFNQRIGLYDGILIKENHIAAAGGIPQALQKAFKAGVPVQIEVESLDELDAALEAGARLILLDNFDIPLLEKAVAHNAGRAVLEASGGISLETLRAVAQTGVDRISVGSLTKDVKAIDFSMRFKS</sequence>
<evidence type="ECO:0000256" key="5">
    <source>
        <dbReference type="ARBA" id="ARBA00011944"/>
    </source>
</evidence>
<proteinExistence type="inferred from homology"/>
<dbReference type="EC" id="2.4.2.19" evidence="5"/>
<dbReference type="GO" id="GO:0004514">
    <property type="term" value="F:nicotinate-nucleotide diphosphorylase (carboxylating) activity"/>
    <property type="evidence" value="ECO:0007669"/>
    <property type="project" value="UniProtKB-EC"/>
</dbReference>
<evidence type="ECO:0000256" key="7">
    <source>
        <dbReference type="ARBA" id="ARBA00022676"/>
    </source>
</evidence>
<dbReference type="InterPro" id="IPR037128">
    <property type="entry name" value="Quinolinate_PRibosylTase_N_sf"/>
</dbReference>
<evidence type="ECO:0000256" key="12">
    <source>
        <dbReference type="PIRNR" id="PIRNR006250"/>
    </source>
</evidence>
<dbReference type="SUPFAM" id="SSF51690">
    <property type="entry name" value="Nicotinate/Quinolinate PRTase C-terminal domain-like"/>
    <property type="match status" value="1"/>
</dbReference>
<dbReference type="CDD" id="cd01572">
    <property type="entry name" value="QPRTase"/>
    <property type="match status" value="1"/>
</dbReference>
<feature type="domain" description="Quinolinate phosphoribosyl transferase N-terminal" evidence="14">
    <location>
        <begin position="25"/>
        <end position="108"/>
    </location>
</feature>
<comment type="function">
    <text evidence="1">Involved in the catabolism of quinolinic acid (QA).</text>
</comment>
<evidence type="ECO:0000256" key="11">
    <source>
        <dbReference type="ARBA" id="ARBA00069173"/>
    </source>
</evidence>
<gene>
    <name evidence="15" type="primary">nadC</name>
    <name evidence="15" type="ORF">NMK_3266</name>
</gene>
<evidence type="ECO:0000256" key="10">
    <source>
        <dbReference type="ARBA" id="ARBA00047445"/>
    </source>
</evidence>
<comment type="similarity">
    <text evidence="3 12">Belongs to the NadC/ModD family.</text>
</comment>
<dbReference type="NCBIfam" id="TIGR00078">
    <property type="entry name" value="nadC"/>
    <property type="match status" value="1"/>
</dbReference>
<dbReference type="InterPro" id="IPR013785">
    <property type="entry name" value="Aldolase_TIM"/>
</dbReference>
<comment type="subunit">
    <text evidence="4">Hexamer formed by 3 homodimers.</text>
</comment>
<dbReference type="Pfam" id="PF02749">
    <property type="entry name" value="QRPTase_N"/>
    <property type="match status" value="1"/>
</dbReference>
<name>A0A2R5FCB4_9PROT</name>
<dbReference type="GO" id="GO:0009435">
    <property type="term" value="P:NAD+ biosynthetic process"/>
    <property type="evidence" value="ECO:0007669"/>
    <property type="project" value="UniProtKB-UniPathway"/>
</dbReference>
<dbReference type="PIRSF" id="PIRSF006250">
    <property type="entry name" value="NadC_ModD"/>
    <property type="match status" value="1"/>
</dbReference>
<dbReference type="InterPro" id="IPR002638">
    <property type="entry name" value="Quinolinate_PRibosylTrfase_C"/>
</dbReference>
<evidence type="ECO:0000256" key="6">
    <source>
        <dbReference type="ARBA" id="ARBA00022642"/>
    </source>
</evidence>
<dbReference type="InterPro" id="IPR022412">
    <property type="entry name" value="Quinolinate_PRibosylTrfase_N"/>
</dbReference>
<dbReference type="Gene3D" id="3.90.1170.20">
    <property type="entry name" value="Quinolinate phosphoribosyl transferase, N-terminal domain"/>
    <property type="match status" value="1"/>
</dbReference>
<evidence type="ECO:0000256" key="8">
    <source>
        <dbReference type="ARBA" id="ARBA00022679"/>
    </source>
</evidence>
<dbReference type="FunFam" id="3.20.20.70:FF:000030">
    <property type="entry name" value="Nicotinate-nucleotide pyrophosphorylase, carboxylating"/>
    <property type="match status" value="1"/>
</dbReference>
<dbReference type="Gene3D" id="3.20.20.70">
    <property type="entry name" value="Aldolase class I"/>
    <property type="match status" value="1"/>
</dbReference>
<evidence type="ECO:0000256" key="1">
    <source>
        <dbReference type="ARBA" id="ARBA00003237"/>
    </source>
</evidence>
<feature type="domain" description="Quinolinate phosphoribosyl transferase C-terminal" evidence="13">
    <location>
        <begin position="111"/>
        <end position="272"/>
    </location>
</feature>
<reference evidence="15 16" key="1">
    <citation type="journal article" date="2018" name="Environ. Microbiol.">
        <title>Isolation and genomic characterization of Novimethylophilus kurashikiensis gen. nov. sp. nov., a new lanthanide-dependent methylotrophic species of Methylophilaceae.</title>
        <authorList>
            <person name="Lv H."/>
            <person name="Sahin N."/>
            <person name="Tani A."/>
        </authorList>
    </citation>
    <scope>NUCLEOTIDE SEQUENCE [LARGE SCALE GENOMIC DNA]</scope>
    <source>
        <strain evidence="15 16">La2-4</strain>
    </source>
</reference>
<comment type="pathway">
    <text evidence="2">Cofactor biosynthesis; NAD(+) biosynthesis; nicotinate D-ribonucleotide from quinolinate: step 1/1.</text>
</comment>
<dbReference type="InterPro" id="IPR027277">
    <property type="entry name" value="NadC/ModD"/>
</dbReference>
<comment type="catalytic activity">
    <reaction evidence="10">
        <text>nicotinate beta-D-ribonucleotide + CO2 + diphosphate = quinolinate + 5-phospho-alpha-D-ribose 1-diphosphate + 2 H(+)</text>
        <dbReference type="Rhea" id="RHEA:12733"/>
        <dbReference type="ChEBI" id="CHEBI:15378"/>
        <dbReference type="ChEBI" id="CHEBI:16526"/>
        <dbReference type="ChEBI" id="CHEBI:29959"/>
        <dbReference type="ChEBI" id="CHEBI:33019"/>
        <dbReference type="ChEBI" id="CHEBI:57502"/>
        <dbReference type="ChEBI" id="CHEBI:58017"/>
        <dbReference type="EC" id="2.4.2.19"/>
    </reaction>
</comment>
<dbReference type="InterPro" id="IPR036068">
    <property type="entry name" value="Nicotinate_pribotase-like_C"/>
</dbReference>
<dbReference type="AlphaFoldDB" id="A0A2R5FCB4"/>
<keyword evidence="8 12" id="KW-0808">Transferase</keyword>
<keyword evidence="7 12" id="KW-0328">Glycosyltransferase</keyword>
<evidence type="ECO:0000256" key="2">
    <source>
        <dbReference type="ARBA" id="ARBA00004893"/>
    </source>
</evidence>
<accession>A0A2R5FCB4</accession>
<dbReference type="FunFam" id="3.90.1170.20:FF:000001">
    <property type="entry name" value="Nicotinate-nucleotide diphosphorylase (Carboxylating)"/>
    <property type="match status" value="1"/>
</dbReference>
<dbReference type="SUPFAM" id="SSF54675">
    <property type="entry name" value="Nicotinate/Quinolinate PRTase N-terminal domain-like"/>
    <property type="match status" value="1"/>
</dbReference>
<dbReference type="PANTHER" id="PTHR32179">
    <property type="entry name" value="NICOTINATE-NUCLEOTIDE PYROPHOSPHORYLASE [CARBOXYLATING]"/>
    <property type="match status" value="1"/>
</dbReference>
<evidence type="ECO:0000313" key="15">
    <source>
        <dbReference type="EMBL" id="GBG15655.1"/>
    </source>
</evidence>
<dbReference type="Proteomes" id="UP000245081">
    <property type="component" value="Unassembled WGS sequence"/>
</dbReference>
<keyword evidence="6" id="KW-0662">Pyridine nucleotide biosynthesis</keyword>
<dbReference type="RefSeq" id="WP_109016797.1">
    <property type="nucleotide sequence ID" value="NZ_BDOQ01000019.1"/>
</dbReference>
<dbReference type="GO" id="GO:0005737">
    <property type="term" value="C:cytoplasm"/>
    <property type="evidence" value="ECO:0007669"/>
    <property type="project" value="TreeGrafter"/>
</dbReference>
<evidence type="ECO:0000259" key="13">
    <source>
        <dbReference type="Pfam" id="PF01729"/>
    </source>
</evidence>
<evidence type="ECO:0000256" key="3">
    <source>
        <dbReference type="ARBA" id="ARBA00009400"/>
    </source>
</evidence>
<dbReference type="UniPathway" id="UPA00253">
    <property type="reaction ID" value="UER00331"/>
</dbReference>
<dbReference type="InterPro" id="IPR004393">
    <property type="entry name" value="NadC"/>
</dbReference>
<dbReference type="PANTHER" id="PTHR32179:SF3">
    <property type="entry name" value="NICOTINATE-NUCLEOTIDE PYROPHOSPHORYLASE [CARBOXYLATING]"/>
    <property type="match status" value="1"/>
</dbReference>
<evidence type="ECO:0000256" key="4">
    <source>
        <dbReference type="ARBA" id="ARBA00011218"/>
    </source>
</evidence>
<evidence type="ECO:0000259" key="14">
    <source>
        <dbReference type="Pfam" id="PF02749"/>
    </source>
</evidence>
<dbReference type="OrthoDB" id="9782546at2"/>
<evidence type="ECO:0000313" key="16">
    <source>
        <dbReference type="Proteomes" id="UP000245081"/>
    </source>
</evidence>
<dbReference type="GO" id="GO:0034213">
    <property type="term" value="P:quinolinate catabolic process"/>
    <property type="evidence" value="ECO:0007669"/>
    <property type="project" value="TreeGrafter"/>
</dbReference>
<comment type="caution">
    <text evidence="15">The sequence shown here is derived from an EMBL/GenBank/DDBJ whole genome shotgun (WGS) entry which is preliminary data.</text>
</comment>
<dbReference type="EMBL" id="BDOQ01000019">
    <property type="protein sequence ID" value="GBG15655.1"/>
    <property type="molecule type" value="Genomic_DNA"/>
</dbReference>
<protein>
    <recommendedName>
        <fullName evidence="11">Probable nicotinate-nucleotide pyrophosphorylase [carboxylating]</fullName>
        <ecNumber evidence="5">2.4.2.19</ecNumber>
    </recommendedName>
    <alternativeName>
        <fullName evidence="9">Quinolinate phosphoribosyltransferase [decarboxylating]</fullName>
    </alternativeName>
</protein>
<evidence type="ECO:0000256" key="9">
    <source>
        <dbReference type="ARBA" id="ARBA00033102"/>
    </source>
</evidence>